<evidence type="ECO:0000313" key="3">
    <source>
        <dbReference type="Proteomes" id="UP001476798"/>
    </source>
</evidence>
<gene>
    <name evidence="2" type="ORF">GOODEAATRI_032711</name>
</gene>
<dbReference type="EMBL" id="JAHRIO010016274">
    <property type="protein sequence ID" value="MEQ2163675.1"/>
    <property type="molecule type" value="Genomic_DNA"/>
</dbReference>
<protein>
    <submittedName>
        <fullName evidence="2">Uncharacterized protein</fullName>
    </submittedName>
</protein>
<feature type="compositionally biased region" description="Basic and acidic residues" evidence="1">
    <location>
        <begin position="50"/>
        <end position="67"/>
    </location>
</feature>
<reference evidence="2 3" key="1">
    <citation type="submission" date="2021-06" db="EMBL/GenBank/DDBJ databases">
        <authorList>
            <person name="Palmer J.M."/>
        </authorList>
    </citation>
    <scope>NUCLEOTIDE SEQUENCE [LARGE SCALE GENOMIC DNA]</scope>
    <source>
        <strain evidence="2 3">GA_2019</strain>
        <tissue evidence="2">Muscle</tissue>
    </source>
</reference>
<comment type="caution">
    <text evidence="2">The sequence shown here is derived from an EMBL/GenBank/DDBJ whole genome shotgun (WGS) entry which is preliminary data.</text>
</comment>
<name>A0ABV0MX12_9TELE</name>
<proteinExistence type="predicted"/>
<evidence type="ECO:0000256" key="1">
    <source>
        <dbReference type="SAM" id="MobiDB-lite"/>
    </source>
</evidence>
<evidence type="ECO:0000313" key="2">
    <source>
        <dbReference type="EMBL" id="MEQ2163675.1"/>
    </source>
</evidence>
<feature type="region of interest" description="Disordered" evidence="1">
    <location>
        <begin position="46"/>
        <end position="84"/>
    </location>
</feature>
<keyword evidence="3" id="KW-1185">Reference proteome</keyword>
<organism evidence="2 3">
    <name type="scientific">Goodea atripinnis</name>
    <dbReference type="NCBI Taxonomy" id="208336"/>
    <lineage>
        <taxon>Eukaryota</taxon>
        <taxon>Metazoa</taxon>
        <taxon>Chordata</taxon>
        <taxon>Craniata</taxon>
        <taxon>Vertebrata</taxon>
        <taxon>Euteleostomi</taxon>
        <taxon>Actinopterygii</taxon>
        <taxon>Neopterygii</taxon>
        <taxon>Teleostei</taxon>
        <taxon>Neoteleostei</taxon>
        <taxon>Acanthomorphata</taxon>
        <taxon>Ovalentaria</taxon>
        <taxon>Atherinomorphae</taxon>
        <taxon>Cyprinodontiformes</taxon>
        <taxon>Goodeidae</taxon>
        <taxon>Goodea</taxon>
    </lineage>
</organism>
<accession>A0ABV0MX12</accession>
<dbReference type="Proteomes" id="UP001476798">
    <property type="component" value="Unassembled WGS sequence"/>
</dbReference>
<sequence>MCVLHCGIRSLCTKESVHVTDQCRRRACRKADRPSMMSRMATVRVANAEKMIDRPKKPPPLREERPRCITMDQSTSDSSAERKHKVPLTCMGEAEGPKAQVGGRVRYASQTVLYGVDGLVDGHIAKVKLHRTN</sequence>